<dbReference type="PANTHER" id="PTHR13132:SF29">
    <property type="entry name" value="ALPHA-(1,6)-FUCOSYLTRANSFERASE"/>
    <property type="match status" value="1"/>
</dbReference>
<evidence type="ECO:0000313" key="6">
    <source>
        <dbReference type="Proteomes" id="UP001497525"/>
    </source>
</evidence>
<accession>A0AAV2TUF1</accession>
<evidence type="ECO:0000259" key="4">
    <source>
        <dbReference type="PROSITE" id="PS51659"/>
    </source>
</evidence>
<feature type="region of interest" description="Important for donor substrate binding" evidence="3">
    <location>
        <begin position="239"/>
        <end position="240"/>
    </location>
</feature>
<comment type="caution">
    <text evidence="5">The sequence shown here is derived from an EMBL/GenBank/DDBJ whole genome shotgun (WGS) entry which is preliminary data.</text>
</comment>
<dbReference type="Gene3D" id="3.40.50.11350">
    <property type="match status" value="1"/>
</dbReference>
<reference evidence="5" key="1">
    <citation type="submission" date="2024-06" db="EMBL/GenBank/DDBJ databases">
        <authorList>
            <person name="Liu X."/>
            <person name="Lenzi L."/>
            <person name="Haldenby T S."/>
            <person name="Uol C."/>
        </authorList>
    </citation>
    <scope>NUCLEOTIDE SEQUENCE</scope>
</reference>
<protein>
    <recommendedName>
        <fullName evidence="4">GT23 domain-containing protein</fullName>
    </recommendedName>
</protein>
<evidence type="ECO:0000313" key="5">
    <source>
        <dbReference type="EMBL" id="CAL5140427.1"/>
    </source>
</evidence>
<proteinExistence type="inferred from homology"/>
<keyword evidence="1 3" id="KW-0328">Glycosyltransferase</keyword>
<dbReference type="AlphaFoldDB" id="A0AAV2TUF1"/>
<dbReference type="GO" id="GO:0006487">
    <property type="term" value="P:protein N-linked glycosylation"/>
    <property type="evidence" value="ECO:0007669"/>
    <property type="project" value="TreeGrafter"/>
</dbReference>
<sequence>MKGNLSRLSLEIKSSTSLLEKLLNESTLYVLSNLRKIEKMDDMKICRKEGLMQLSELVQTRIKSLQNPPNCSRAKILLARTRCNCGYGCQTHYYMFCLNMAYATGRTLVPESRKTPCENWWAKSHLPFSYTCNMRDVGINEEVVAMNSISFNSTARVMRCEFNFFLHTENVPIAPPTVPSDIAPLLLTLHGQPAVWFLGQLAHYVTRPLPRFKSQRDSLALAKKLSGSRVSPVVGVHVRRTDKVLYREANFHNLSEYMIHVDRYFDYVDQERFLEAKSNGPRKPKVRRQIYLASDDESVFRDMKVQYPHYVVHKITRNELAVEAGRKYPTDGETHIAVEIFLLSLTDYIVCTLSSNVCRLAYELMQARHNEIGDAGDRVQTVDMFYYWDGGQTNECKMAQDDEALHLQKGDVVDIWSGNLNSRFERRRLQNKTYFLDPPYKCVPQIRVGEMKGPLEQ</sequence>
<dbReference type="InterPro" id="IPR045573">
    <property type="entry name" value="Fut8_N_cat"/>
</dbReference>
<organism evidence="5 6">
    <name type="scientific">Calicophoron daubneyi</name>
    <name type="common">Rumen fluke</name>
    <name type="synonym">Paramphistomum daubneyi</name>
    <dbReference type="NCBI Taxonomy" id="300641"/>
    <lineage>
        <taxon>Eukaryota</taxon>
        <taxon>Metazoa</taxon>
        <taxon>Spiralia</taxon>
        <taxon>Lophotrochozoa</taxon>
        <taxon>Platyhelminthes</taxon>
        <taxon>Trematoda</taxon>
        <taxon>Digenea</taxon>
        <taxon>Plagiorchiida</taxon>
        <taxon>Pronocephalata</taxon>
        <taxon>Paramphistomoidea</taxon>
        <taxon>Paramphistomidae</taxon>
        <taxon>Calicophoron</taxon>
    </lineage>
</organism>
<dbReference type="EMBL" id="CAXLJL010000715">
    <property type="protein sequence ID" value="CAL5140427.1"/>
    <property type="molecule type" value="Genomic_DNA"/>
</dbReference>
<evidence type="ECO:0000256" key="3">
    <source>
        <dbReference type="PROSITE-ProRule" id="PRU00992"/>
    </source>
</evidence>
<evidence type="ECO:0000256" key="1">
    <source>
        <dbReference type="ARBA" id="ARBA00022676"/>
    </source>
</evidence>
<dbReference type="PROSITE" id="PS51659">
    <property type="entry name" value="GT23"/>
    <property type="match status" value="1"/>
</dbReference>
<dbReference type="CDD" id="cd11300">
    <property type="entry name" value="Fut8_like"/>
    <property type="match status" value="1"/>
</dbReference>
<comment type="similarity">
    <text evidence="3">Belongs to the glycosyltransferase 23 family.</text>
</comment>
<dbReference type="Pfam" id="PF19745">
    <property type="entry name" value="FUT8_N_cat"/>
    <property type="match status" value="1"/>
</dbReference>
<dbReference type="Proteomes" id="UP001497525">
    <property type="component" value="Unassembled WGS sequence"/>
</dbReference>
<dbReference type="PANTHER" id="PTHR13132">
    <property type="entry name" value="ALPHA- 1,6 -FUCOSYLTRANSFERASE"/>
    <property type="match status" value="1"/>
</dbReference>
<dbReference type="GO" id="GO:0046921">
    <property type="term" value="F:alpha-(1-&gt;6)-fucosyltransferase activity"/>
    <property type="evidence" value="ECO:0007669"/>
    <property type="project" value="TreeGrafter"/>
</dbReference>
<name>A0AAV2TUF1_CALDB</name>
<keyword evidence="2 3" id="KW-0808">Transferase</keyword>
<evidence type="ECO:0000256" key="2">
    <source>
        <dbReference type="ARBA" id="ARBA00022679"/>
    </source>
</evidence>
<dbReference type="InterPro" id="IPR027350">
    <property type="entry name" value="GT23_dom"/>
</dbReference>
<feature type="domain" description="GT23" evidence="4">
    <location>
        <begin position="73"/>
        <end position="382"/>
    </location>
</feature>
<gene>
    <name evidence="5" type="ORF">CDAUBV1_LOCUS15747</name>
</gene>